<proteinExistence type="predicted"/>
<name>A0A977L0P4_9CYAN</name>
<protein>
    <submittedName>
        <fullName evidence="1">Uncharacterized protein</fullName>
    </submittedName>
</protein>
<evidence type="ECO:0000313" key="1">
    <source>
        <dbReference type="EMBL" id="UXE62466.1"/>
    </source>
</evidence>
<reference evidence="1" key="1">
    <citation type="submission" date="2021-04" db="EMBL/GenBank/DDBJ databases">
        <title>Genome sequence of Woronichinia naegeliana from Washington state freshwater lake bloom.</title>
        <authorList>
            <person name="Dreher T.W."/>
        </authorList>
    </citation>
    <scope>NUCLEOTIDE SEQUENCE</scope>
    <source>
        <strain evidence="1">WA131</strain>
    </source>
</reference>
<sequence length="117" mass="14162">MEKKHMKMEFLNINKENLVAVLMTLKKLQLENDYITDDELFKQYIIELGQGLLEEDKLDAIHKFRRFLWWSLKNPGYITFEVQDNCDNCKWDFFRYPITNIKLKQKGKEVLLNMNLV</sequence>
<accession>A0A977L0P4</accession>
<organism evidence="1">
    <name type="scientific">Woronichinia naegeliana WA131</name>
    <dbReference type="NCBI Taxonomy" id="2824559"/>
    <lineage>
        <taxon>Bacteria</taxon>
        <taxon>Bacillati</taxon>
        <taxon>Cyanobacteriota</taxon>
        <taxon>Cyanophyceae</taxon>
        <taxon>Synechococcales</taxon>
        <taxon>Coelosphaeriaceae</taxon>
        <taxon>Woronichinia</taxon>
    </lineage>
</organism>
<dbReference type="KEGG" id="wna:KA717_06780"/>
<dbReference type="EMBL" id="CP073041">
    <property type="protein sequence ID" value="UXE62466.1"/>
    <property type="molecule type" value="Genomic_DNA"/>
</dbReference>
<dbReference type="Proteomes" id="UP001065613">
    <property type="component" value="Chromosome"/>
</dbReference>
<gene>
    <name evidence="1" type="ORF">KA717_06780</name>
</gene>
<dbReference type="AlphaFoldDB" id="A0A977L0P4"/>